<dbReference type="InterPro" id="IPR020846">
    <property type="entry name" value="MFS_dom"/>
</dbReference>
<keyword evidence="6 8" id="KW-1133">Transmembrane helix</keyword>
<dbReference type="AlphaFoldDB" id="A0A0F5FH03"/>
<reference evidence="10 11" key="1">
    <citation type="submission" date="2015-03" db="EMBL/GenBank/DDBJ databases">
        <authorList>
            <person name="Hassan Y."/>
            <person name="Lepp D."/>
            <person name="Li X.-Z."/>
            <person name="Zhou T."/>
        </authorList>
    </citation>
    <scope>NUCLEOTIDE SEQUENCE [LARGE SCALE GENOMIC DNA]</scope>
    <source>
        <strain evidence="10 11">IPL18</strain>
    </source>
</reference>
<evidence type="ECO:0000256" key="4">
    <source>
        <dbReference type="ARBA" id="ARBA00022475"/>
    </source>
</evidence>
<dbReference type="InterPro" id="IPR036259">
    <property type="entry name" value="MFS_trans_sf"/>
</dbReference>
<evidence type="ECO:0000256" key="8">
    <source>
        <dbReference type="RuleBase" id="RU365088"/>
    </source>
</evidence>
<feature type="transmembrane region" description="Helical" evidence="8">
    <location>
        <begin position="152"/>
        <end position="176"/>
    </location>
</feature>
<feature type="transmembrane region" description="Helical" evidence="8">
    <location>
        <begin position="94"/>
        <end position="113"/>
    </location>
</feature>
<dbReference type="InterPro" id="IPR011701">
    <property type="entry name" value="MFS"/>
</dbReference>
<keyword evidence="3 8" id="KW-0813">Transport</keyword>
<dbReference type="PANTHER" id="PTHR42718">
    <property type="entry name" value="MAJOR FACILITATOR SUPERFAMILY MULTIDRUG TRANSPORTER MFSC"/>
    <property type="match status" value="1"/>
</dbReference>
<evidence type="ECO:0000256" key="6">
    <source>
        <dbReference type="ARBA" id="ARBA00022989"/>
    </source>
</evidence>
<feature type="domain" description="Major facilitator superfamily (MFS) profile" evidence="9">
    <location>
        <begin position="25"/>
        <end position="411"/>
    </location>
</feature>
<feature type="transmembrane region" description="Helical" evidence="8">
    <location>
        <begin position="29"/>
        <end position="50"/>
    </location>
</feature>
<dbReference type="SUPFAM" id="SSF103473">
    <property type="entry name" value="MFS general substrate transporter"/>
    <property type="match status" value="1"/>
</dbReference>
<feature type="transmembrane region" description="Helical" evidence="8">
    <location>
        <begin position="62"/>
        <end position="82"/>
    </location>
</feature>
<evidence type="ECO:0000256" key="1">
    <source>
        <dbReference type="ARBA" id="ARBA00004651"/>
    </source>
</evidence>
<organism evidence="10 11">
    <name type="scientific">Devosia chinhatensis</name>
    <dbReference type="NCBI Taxonomy" id="429727"/>
    <lineage>
        <taxon>Bacteria</taxon>
        <taxon>Pseudomonadati</taxon>
        <taxon>Pseudomonadota</taxon>
        <taxon>Alphaproteobacteria</taxon>
        <taxon>Hyphomicrobiales</taxon>
        <taxon>Devosiaceae</taxon>
        <taxon>Devosia</taxon>
    </lineage>
</organism>
<evidence type="ECO:0000259" key="9">
    <source>
        <dbReference type="PROSITE" id="PS50850"/>
    </source>
</evidence>
<dbReference type="Pfam" id="PF07690">
    <property type="entry name" value="MFS_1"/>
    <property type="match status" value="1"/>
</dbReference>
<dbReference type="PANTHER" id="PTHR42718:SF9">
    <property type="entry name" value="MAJOR FACILITATOR SUPERFAMILY MULTIDRUG TRANSPORTER MFSC"/>
    <property type="match status" value="1"/>
</dbReference>
<sequence>MGSSQALFREGPVPVTSSAPVGMSARRTALIGGLMVATGPLSLTLYTPALPTIVADFATNDAAGKLSLTVYFAAFALAQLICGPLSDRFGRRGVGMAFFAIYVLGSLIAAIAPSLEVLFLGRFVQGFGVSAGVALSRAMVRDQFVGSQAIRILTMVNLILTVTPAVAPTLGSVILLFGSWHLMFVVMAGFGLAILALLGTSARETLPPENRQPINLRVILGNYRRLLMAPDFVFPALLLCLTFSGFHGFTALLPFILIDELGLTPFQFAMAMLVQTAAFILGNLVTGYLSTRIAGDRLVTIALVLLALSGLAFGILPRLYPLSILAIMAPVGIWMLGLAFISPSATTAAMAGFGAIAGAAGAMSGFFQVGGGFLGSLAAGTLFADARTALVLQLPFVAMLTIAVAMLDRWRKSRQ</sequence>
<keyword evidence="8" id="KW-0997">Cell inner membrane</keyword>
<evidence type="ECO:0000256" key="3">
    <source>
        <dbReference type="ARBA" id="ARBA00022448"/>
    </source>
</evidence>
<keyword evidence="4" id="KW-1003">Cell membrane</keyword>
<keyword evidence="7 8" id="KW-0472">Membrane</keyword>
<feature type="transmembrane region" description="Helical" evidence="8">
    <location>
        <begin position="268"/>
        <end position="286"/>
    </location>
</feature>
<evidence type="ECO:0000256" key="2">
    <source>
        <dbReference type="ARBA" id="ARBA00006236"/>
    </source>
</evidence>
<gene>
    <name evidence="10" type="ORF">VE26_12105</name>
</gene>
<dbReference type="PROSITE" id="PS50850">
    <property type="entry name" value="MFS"/>
    <property type="match status" value="1"/>
</dbReference>
<evidence type="ECO:0000313" key="10">
    <source>
        <dbReference type="EMBL" id="KKB07492.1"/>
    </source>
</evidence>
<dbReference type="PATRIC" id="fig|429727.3.peg.2492"/>
<dbReference type="GO" id="GO:0005886">
    <property type="term" value="C:plasma membrane"/>
    <property type="evidence" value="ECO:0007669"/>
    <property type="project" value="UniProtKB-SubCell"/>
</dbReference>
<dbReference type="CDD" id="cd17320">
    <property type="entry name" value="MFS_MdfA_MDR_like"/>
    <property type="match status" value="1"/>
</dbReference>
<dbReference type="InterPro" id="IPR004812">
    <property type="entry name" value="Efflux_drug-R_Bcr/CmlA"/>
</dbReference>
<evidence type="ECO:0000256" key="7">
    <source>
        <dbReference type="ARBA" id="ARBA00023136"/>
    </source>
</evidence>
<accession>A0A0F5FH03</accession>
<dbReference type="Proteomes" id="UP000033649">
    <property type="component" value="Unassembled WGS sequence"/>
</dbReference>
<feature type="transmembrane region" description="Helical" evidence="8">
    <location>
        <begin position="348"/>
        <end position="369"/>
    </location>
</feature>
<evidence type="ECO:0000256" key="5">
    <source>
        <dbReference type="ARBA" id="ARBA00022692"/>
    </source>
</evidence>
<name>A0A0F5FH03_9HYPH</name>
<keyword evidence="11" id="KW-1185">Reference proteome</keyword>
<dbReference type="Gene3D" id="1.20.1720.10">
    <property type="entry name" value="Multidrug resistance protein D"/>
    <property type="match status" value="1"/>
</dbReference>
<feature type="transmembrane region" description="Helical" evidence="8">
    <location>
        <begin position="232"/>
        <end position="256"/>
    </location>
</feature>
<feature type="transmembrane region" description="Helical" evidence="8">
    <location>
        <begin position="322"/>
        <end position="341"/>
    </location>
</feature>
<dbReference type="EMBL" id="JZEY01000061">
    <property type="protein sequence ID" value="KKB07492.1"/>
    <property type="molecule type" value="Genomic_DNA"/>
</dbReference>
<feature type="transmembrane region" description="Helical" evidence="8">
    <location>
        <begin position="182"/>
        <end position="202"/>
    </location>
</feature>
<protein>
    <recommendedName>
        <fullName evidence="8">Bcr/CflA family efflux transporter</fullName>
    </recommendedName>
</protein>
<comment type="caution">
    <text evidence="10">The sequence shown here is derived from an EMBL/GenBank/DDBJ whole genome shotgun (WGS) entry which is preliminary data.</text>
</comment>
<dbReference type="STRING" id="429727.VE26_12105"/>
<dbReference type="GO" id="GO:1990961">
    <property type="term" value="P:xenobiotic detoxification by transmembrane export across the plasma membrane"/>
    <property type="evidence" value="ECO:0007669"/>
    <property type="project" value="InterPro"/>
</dbReference>
<evidence type="ECO:0000313" key="11">
    <source>
        <dbReference type="Proteomes" id="UP000033649"/>
    </source>
</evidence>
<feature type="transmembrane region" description="Helical" evidence="8">
    <location>
        <begin position="119"/>
        <end position="140"/>
    </location>
</feature>
<comment type="subcellular location">
    <subcellularLocation>
        <location evidence="8">Cell inner membrane</location>
        <topology evidence="8">Multi-pass membrane protein</topology>
    </subcellularLocation>
    <subcellularLocation>
        <location evidence="1">Cell membrane</location>
        <topology evidence="1">Multi-pass membrane protein</topology>
    </subcellularLocation>
</comment>
<proteinExistence type="inferred from homology"/>
<feature type="transmembrane region" description="Helical" evidence="8">
    <location>
        <begin position="389"/>
        <end position="407"/>
    </location>
</feature>
<dbReference type="GO" id="GO:0042910">
    <property type="term" value="F:xenobiotic transmembrane transporter activity"/>
    <property type="evidence" value="ECO:0007669"/>
    <property type="project" value="InterPro"/>
</dbReference>
<dbReference type="NCBIfam" id="TIGR00710">
    <property type="entry name" value="efflux_Bcr_CflA"/>
    <property type="match status" value="1"/>
</dbReference>
<keyword evidence="5 8" id="KW-0812">Transmembrane</keyword>
<feature type="transmembrane region" description="Helical" evidence="8">
    <location>
        <begin position="298"/>
        <end position="316"/>
    </location>
</feature>
<comment type="similarity">
    <text evidence="2 8">Belongs to the major facilitator superfamily. Bcr/CmlA family.</text>
</comment>